<comment type="caution">
    <text evidence="1">The sequence shown here is derived from an EMBL/GenBank/DDBJ whole genome shotgun (WGS) entry which is preliminary data.</text>
</comment>
<name>A0AA46ACZ4_9BACL</name>
<accession>A0AA46ACZ4</accession>
<dbReference type="RefSeq" id="WP_102991679.1">
    <property type="nucleotide sequence ID" value="NZ_FXTU01000001.1"/>
</dbReference>
<evidence type="ECO:0000313" key="2">
    <source>
        <dbReference type="Proteomes" id="UP001157946"/>
    </source>
</evidence>
<evidence type="ECO:0000313" key="1">
    <source>
        <dbReference type="EMBL" id="SMP01907.1"/>
    </source>
</evidence>
<gene>
    <name evidence="1" type="ORF">SAMN06265361_101293</name>
</gene>
<keyword evidence="2" id="KW-1185">Reference proteome</keyword>
<dbReference type="AlphaFoldDB" id="A0AA46ACZ4"/>
<sequence length="70" mass="8081">MGSITRQITLELTNESKRALVKSLEQQIQHGNDITTNHHHTLLYTQLINQIKSQWNAWLPTATEESLRAE</sequence>
<protein>
    <submittedName>
        <fullName evidence="1">Uncharacterized protein</fullName>
    </submittedName>
</protein>
<dbReference type="Proteomes" id="UP001157946">
    <property type="component" value="Unassembled WGS sequence"/>
</dbReference>
<dbReference type="EMBL" id="FXTU01000001">
    <property type="protein sequence ID" value="SMP01907.1"/>
    <property type="molecule type" value="Genomic_DNA"/>
</dbReference>
<reference evidence="1" key="1">
    <citation type="submission" date="2017-05" db="EMBL/GenBank/DDBJ databases">
        <authorList>
            <person name="Varghese N."/>
            <person name="Submissions S."/>
        </authorList>
    </citation>
    <scope>NUCLEOTIDE SEQUENCE</scope>
    <source>
        <strain evidence="1">DSM 45262</strain>
    </source>
</reference>
<proteinExistence type="predicted"/>
<organism evidence="1 2">
    <name type="scientific">Laceyella tengchongensis</name>
    <dbReference type="NCBI Taxonomy" id="574699"/>
    <lineage>
        <taxon>Bacteria</taxon>
        <taxon>Bacillati</taxon>
        <taxon>Bacillota</taxon>
        <taxon>Bacilli</taxon>
        <taxon>Bacillales</taxon>
        <taxon>Thermoactinomycetaceae</taxon>
        <taxon>Laceyella</taxon>
    </lineage>
</organism>